<dbReference type="GO" id="GO:0003690">
    <property type="term" value="F:double-stranded DNA binding"/>
    <property type="evidence" value="ECO:0007669"/>
    <property type="project" value="TreeGrafter"/>
</dbReference>
<dbReference type="GO" id="GO:0120230">
    <property type="term" value="F:recombinase activator activity"/>
    <property type="evidence" value="ECO:0007669"/>
    <property type="project" value="TreeGrafter"/>
</dbReference>
<keyword evidence="5" id="KW-0175">Coiled coil</keyword>
<dbReference type="AlphaFoldDB" id="A0A7R9ZKT6"/>
<dbReference type="PANTHER" id="PTHR15938">
    <property type="entry name" value="TBP-1 INTERACTING PROTEIN"/>
    <property type="match status" value="1"/>
</dbReference>
<protein>
    <submittedName>
        <fullName evidence="7">Uncharacterized protein</fullName>
    </submittedName>
</protein>
<dbReference type="GO" id="GO:0120231">
    <property type="term" value="C:DNA recombinase auxiliary factor complex"/>
    <property type="evidence" value="ECO:0007669"/>
    <property type="project" value="TreeGrafter"/>
</dbReference>
<feature type="coiled-coil region" evidence="5">
    <location>
        <begin position="120"/>
        <end position="147"/>
    </location>
</feature>
<evidence type="ECO:0000256" key="1">
    <source>
        <dbReference type="ARBA" id="ARBA00004123"/>
    </source>
</evidence>
<dbReference type="PANTHER" id="PTHR15938:SF0">
    <property type="entry name" value="HOMOLOGOUS-PAIRING PROTEIN 2 HOMOLOG"/>
    <property type="match status" value="1"/>
</dbReference>
<dbReference type="GO" id="GO:0000794">
    <property type="term" value="C:condensed nuclear chromosome"/>
    <property type="evidence" value="ECO:0007669"/>
    <property type="project" value="TreeGrafter"/>
</dbReference>
<gene>
    <name evidence="7" type="ORF">CAUS1442_LOCUS4742</name>
</gene>
<comment type="subcellular location">
    <subcellularLocation>
        <location evidence="1">Nucleus</location>
    </subcellularLocation>
</comment>
<dbReference type="EMBL" id="HBEF01007612">
    <property type="protein sequence ID" value="CAD8332641.1"/>
    <property type="molecule type" value="Transcribed_RNA"/>
</dbReference>
<sequence>MASKDDGEDSNANPFDVNSDDDDGKENRDGRRSQGQPRQDTHKKAPSSDALCGSVVYKPGRSLNASLYYFDHGKKPGLSPSEQGELASKLAVSTAKRDALEDELNATLFSTRKLANEPTNLDLETRLDEHESTVSQYRIEVEDARKLQVNQEHKARTKRKITKMTTVWRSRKRICLDFMNHLEEVTDGMVSARKCFKGDGQISLDSDEVVRDGAIRFEKDKRDRKRMLGDRMKTNALRASHAKLMAGSSLKGPRSAQHSKRATGAMASDLANPDFVAVMLNSQGHVQRVHLDADEIRSKSSSG</sequence>
<proteinExistence type="predicted"/>
<reference evidence="7" key="1">
    <citation type="submission" date="2021-01" db="EMBL/GenBank/DDBJ databases">
        <authorList>
            <person name="Corre E."/>
            <person name="Pelletier E."/>
            <person name="Niang G."/>
            <person name="Scheremetjew M."/>
            <person name="Finn R."/>
            <person name="Kale V."/>
            <person name="Holt S."/>
            <person name="Cochrane G."/>
            <person name="Meng A."/>
            <person name="Brown T."/>
            <person name="Cohen L."/>
        </authorList>
    </citation>
    <scope>NUCLEOTIDE SEQUENCE</scope>
    <source>
        <strain evidence="7">CCMP3328</strain>
    </source>
</reference>
<dbReference type="GO" id="GO:0000709">
    <property type="term" value="P:meiotic joint molecule formation"/>
    <property type="evidence" value="ECO:0007669"/>
    <property type="project" value="TreeGrafter"/>
</dbReference>
<evidence type="ECO:0000256" key="6">
    <source>
        <dbReference type="SAM" id="MobiDB-lite"/>
    </source>
</evidence>
<dbReference type="GO" id="GO:0010774">
    <property type="term" value="P:meiotic strand invasion involved in reciprocal meiotic recombination"/>
    <property type="evidence" value="ECO:0007669"/>
    <property type="project" value="TreeGrafter"/>
</dbReference>
<evidence type="ECO:0000256" key="2">
    <source>
        <dbReference type="ARBA" id="ARBA00023172"/>
    </source>
</evidence>
<name>A0A7R9ZKT6_9STRA</name>
<feature type="region of interest" description="Disordered" evidence="6">
    <location>
        <begin position="1"/>
        <end position="53"/>
    </location>
</feature>
<evidence type="ECO:0000313" key="7">
    <source>
        <dbReference type="EMBL" id="CAD8332641.1"/>
    </source>
</evidence>
<organism evidence="7">
    <name type="scientific">Craspedostauros australis</name>
    <dbReference type="NCBI Taxonomy" id="1486917"/>
    <lineage>
        <taxon>Eukaryota</taxon>
        <taxon>Sar</taxon>
        <taxon>Stramenopiles</taxon>
        <taxon>Ochrophyta</taxon>
        <taxon>Bacillariophyta</taxon>
        <taxon>Bacillariophyceae</taxon>
        <taxon>Bacillariophycidae</taxon>
        <taxon>Naviculales</taxon>
        <taxon>Naviculaceae</taxon>
        <taxon>Craspedostauros</taxon>
    </lineage>
</organism>
<keyword evidence="3" id="KW-0539">Nucleus</keyword>
<evidence type="ECO:0000256" key="4">
    <source>
        <dbReference type="ARBA" id="ARBA00023254"/>
    </source>
</evidence>
<keyword evidence="2" id="KW-0233">DNA recombination</keyword>
<dbReference type="GO" id="GO:0007129">
    <property type="term" value="P:homologous chromosome pairing at meiosis"/>
    <property type="evidence" value="ECO:0007669"/>
    <property type="project" value="TreeGrafter"/>
</dbReference>
<accession>A0A7R9ZKT6</accession>
<keyword evidence="4" id="KW-0469">Meiosis</keyword>
<feature type="region of interest" description="Disordered" evidence="6">
    <location>
        <begin position="244"/>
        <end position="264"/>
    </location>
</feature>
<evidence type="ECO:0000256" key="5">
    <source>
        <dbReference type="SAM" id="Coils"/>
    </source>
</evidence>
<evidence type="ECO:0000256" key="3">
    <source>
        <dbReference type="ARBA" id="ARBA00023242"/>
    </source>
</evidence>